<keyword evidence="8 9" id="KW-0472">Membrane</keyword>
<protein>
    <recommendedName>
        <fullName evidence="9">Lipoprotein signal peptidase</fullName>
        <ecNumber evidence="9">3.4.23.36</ecNumber>
    </recommendedName>
    <alternativeName>
        <fullName evidence="9">Prolipoprotein signal peptidase</fullName>
    </alternativeName>
    <alternativeName>
        <fullName evidence="9">Signal peptidase II</fullName>
        <shortName evidence="9">SPase II</shortName>
    </alternativeName>
</protein>
<keyword evidence="4 9" id="KW-0812">Transmembrane</keyword>
<organism evidence="12 13">
    <name type="scientific">Scopulibacillus cellulosilyticus</name>
    <dbReference type="NCBI Taxonomy" id="2665665"/>
    <lineage>
        <taxon>Bacteria</taxon>
        <taxon>Bacillati</taxon>
        <taxon>Bacillota</taxon>
        <taxon>Bacilli</taxon>
        <taxon>Bacillales</taxon>
        <taxon>Sporolactobacillaceae</taxon>
        <taxon>Scopulibacillus</taxon>
    </lineage>
</organism>
<gene>
    <name evidence="9 12" type="primary">lspA</name>
    <name evidence="12" type="ORF">ACFQRG_15540</name>
</gene>
<feature type="active site" evidence="9">
    <location>
        <position position="127"/>
    </location>
</feature>
<dbReference type="EC" id="3.4.23.36" evidence="9"/>
<evidence type="ECO:0000256" key="9">
    <source>
        <dbReference type="HAMAP-Rule" id="MF_00161"/>
    </source>
</evidence>
<feature type="active site" evidence="9">
    <location>
        <position position="112"/>
    </location>
</feature>
<dbReference type="PROSITE" id="PS00855">
    <property type="entry name" value="SPASE_II"/>
    <property type="match status" value="1"/>
</dbReference>
<comment type="pathway">
    <text evidence="9">Protein modification; lipoprotein biosynthesis (signal peptide cleavage).</text>
</comment>
<comment type="catalytic activity">
    <reaction evidence="9 10">
        <text>Release of signal peptides from bacterial membrane prolipoproteins. Hydrolyzes -Xaa-Yaa-Zaa-|-(S,diacylglyceryl)Cys-, in which Xaa is hydrophobic (preferably Leu), and Yaa (Ala or Ser) and Zaa (Gly or Ala) have small, neutral side chains.</text>
        <dbReference type="EC" id="3.4.23.36"/>
    </reaction>
</comment>
<evidence type="ECO:0000256" key="5">
    <source>
        <dbReference type="ARBA" id="ARBA00022750"/>
    </source>
</evidence>
<evidence type="ECO:0000256" key="8">
    <source>
        <dbReference type="ARBA" id="ARBA00023136"/>
    </source>
</evidence>
<keyword evidence="5 9" id="KW-0064">Aspartyl protease</keyword>
<evidence type="ECO:0000256" key="7">
    <source>
        <dbReference type="ARBA" id="ARBA00022989"/>
    </source>
</evidence>
<feature type="transmembrane region" description="Helical" evidence="9">
    <location>
        <begin position="121"/>
        <end position="142"/>
    </location>
</feature>
<comment type="caution">
    <text evidence="9">Lacks conserved residue(s) required for the propagation of feature annotation.</text>
</comment>
<comment type="caution">
    <text evidence="12">The sequence shown here is derived from an EMBL/GenBank/DDBJ whole genome shotgun (WGS) entry which is preliminary data.</text>
</comment>
<evidence type="ECO:0000256" key="6">
    <source>
        <dbReference type="ARBA" id="ARBA00022801"/>
    </source>
</evidence>
<dbReference type="NCBIfam" id="TIGR00077">
    <property type="entry name" value="lspA"/>
    <property type="match status" value="1"/>
</dbReference>
<keyword evidence="7 9" id="KW-1133">Transmembrane helix</keyword>
<evidence type="ECO:0000256" key="3">
    <source>
        <dbReference type="ARBA" id="ARBA00022670"/>
    </source>
</evidence>
<dbReference type="InterPro" id="IPR001872">
    <property type="entry name" value="Peptidase_A8"/>
</dbReference>
<evidence type="ECO:0000313" key="12">
    <source>
        <dbReference type="EMBL" id="MFC7394370.1"/>
    </source>
</evidence>
<dbReference type="PANTHER" id="PTHR33695">
    <property type="entry name" value="LIPOPROTEIN SIGNAL PEPTIDASE"/>
    <property type="match status" value="1"/>
</dbReference>
<name>A0ABW2Q179_9BACL</name>
<keyword evidence="3 9" id="KW-0645">Protease</keyword>
<dbReference type="HAMAP" id="MF_00161">
    <property type="entry name" value="LspA"/>
    <property type="match status" value="1"/>
</dbReference>
<keyword evidence="13" id="KW-1185">Reference proteome</keyword>
<dbReference type="Pfam" id="PF01252">
    <property type="entry name" value="Peptidase_A8"/>
    <property type="match status" value="1"/>
</dbReference>
<keyword evidence="6 9" id="KW-0378">Hydrolase</keyword>
<comment type="function">
    <text evidence="9 10">This protein specifically catalyzes the removal of signal peptides from prolipoproteins.</text>
</comment>
<comment type="subcellular location">
    <subcellularLocation>
        <location evidence="9">Cell membrane</location>
        <topology evidence="9">Multi-pass membrane protein</topology>
    </subcellularLocation>
</comment>
<feature type="transmembrane region" description="Helical" evidence="9">
    <location>
        <begin position="60"/>
        <end position="76"/>
    </location>
</feature>
<reference evidence="13" key="1">
    <citation type="journal article" date="2019" name="Int. J. Syst. Evol. Microbiol.">
        <title>The Global Catalogue of Microorganisms (GCM) 10K type strain sequencing project: providing services to taxonomists for standard genome sequencing and annotation.</title>
        <authorList>
            <consortium name="The Broad Institute Genomics Platform"/>
            <consortium name="The Broad Institute Genome Sequencing Center for Infectious Disease"/>
            <person name="Wu L."/>
            <person name="Ma J."/>
        </authorList>
    </citation>
    <scope>NUCLEOTIDE SEQUENCE [LARGE SCALE GENOMIC DNA]</scope>
    <source>
        <strain evidence="13">CGMCC 1.16305</strain>
    </source>
</reference>
<evidence type="ECO:0000256" key="10">
    <source>
        <dbReference type="RuleBase" id="RU000594"/>
    </source>
</evidence>
<dbReference type="GO" id="GO:0004190">
    <property type="term" value="F:aspartic-type endopeptidase activity"/>
    <property type="evidence" value="ECO:0007669"/>
    <property type="project" value="UniProtKB-EC"/>
</dbReference>
<dbReference type="EMBL" id="JBHTCO010000020">
    <property type="protein sequence ID" value="MFC7394370.1"/>
    <property type="molecule type" value="Genomic_DNA"/>
</dbReference>
<dbReference type="PANTHER" id="PTHR33695:SF1">
    <property type="entry name" value="LIPOPROTEIN SIGNAL PEPTIDASE"/>
    <property type="match status" value="1"/>
</dbReference>
<sequence length="155" mass="17874">MTRVIWIIGVFFILDWGTKRWMDTHLAMYQLTQVIPGWLSLDLIHNTGASFGLLSGDTNLLIRINFSMILVIIYLYNRFRLNSRLAQIGFSLLISGALGNLIDRLYFGYVVDFISFYHFPVIFNIADVEICGGFLLLLSLYLTKRILITKVNPFE</sequence>
<evidence type="ECO:0000313" key="13">
    <source>
        <dbReference type="Proteomes" id="UP001596505"/>
    </source>
</evidence>
<evidence type="ECO:0000256" key="11">
    <source>
        <dbReference type="RuleBase" id="RU004181"/>
    </source>
</evidence>
<proteinExistence type="inferred from homology"/>
<accession>A0ABW2Q179</accession>
<feature type="transmembrane region" description="Helical" evidence="9">
    <location>
        <begin position="88"/>
        <end position="109"/>
    </location>
</feature>
<evidence type="ECO:0000256" key="2">
    <source>
        <dbReference type="ARBA" id="ARBA00022475"/>
    </source>
</evidence>
<dbReference type="RefSeq" id="WP_380967661.1">
    <property type="nucleotide sequence ID" value="NZ_JBHTCO010000020.1"/>
</dbReference>
<dbReference type="PRINTS" id="PR00781">
    <property type="entry name" value="LIPOSIGPTASE"/>
</dbReference>
<dbReference type="Proteomes" id="UP001596505">
    <property type="component" value="Unassembled WGS sequence"/>
</dbReference>
<comment type="similarity">
    <text evidence="1 9 11">Belongs to the peptidase A8 family.</text>
</comment>
<keyword evidence="2 9" id="KW-1003">Cell membrane</keyword>
<evidence type="ECO:0000256" key="1">
    <source>
        <dbReference type="ARBA" id="ARBA00006139"/>
    </source>
</evidence>
<evidence type="ECO:0000256" key="4">
    <source>
        <dbReference type="ARBA" id="ARBA00022692"/>
    </source>
</evidence>